<accession>A0ABS7WUU3</accession>
<comment type="caution">
    <text evidence="8">The sequence shown here is derived from an EMBL/GenBank/DDBJ whole genome shotgun (WGS) entry which is preliminary data.</text>
</comment>
<dbReference type="InterPro" id="IPR051791">
    <property type="entry name" value="Pra-immunoreactive"/>
</dbReference>
<name>A0ABS7WUU3_9BACT</name>
<keyword evidence="3 6" id="KW-0812">Transmembrane</keyword>
<proteinExistence type="predicted"/>
<reference evidence="8 9" key="1">
    <citation type="submission" date="2020-07" db="EMBL/GenBank/DDBJ databases">
        <title>Transfer of Campylobacter canadensis to the novel genus Avispirillum gen. nov., that also includes two novel species recovered from migratory waterfowl: Avispirillum anseris sp. nov. and Avispirillum brantae sp. nov.</title>
        <authorList>
            <person name="Miller W.G."/>
            <person name="Chapman M.H."/>
            <person name="Yee E."/>
            <person name="Inglis G.D."/>
        </authorList>
    </citation>
    <scope>NUCLEOTIDE SEQUENCE [LARGE SCALE GENOMIC DNA]</scope>
    <source>
        <strain evidence="8 9">L283</strain>
    </source>
</reference>
<dbReference type="Proteomes" id="UP000786183">
    <property type="component" value="Unassembled WGS sequence"/>
</dbReference>
<keyword evidence="4 6" id="KW-1133">Transmembrane helix</keyword>
<dbReference type="RefSeq" id="WP_172233784.1">
    <property type="nucleotide sequence ID" value="NZ_CP035946.1"/>
</dbReference>
<dbReference type="PANTHER" id="PTHR36115">
    <property type="entry name" value="PROLINE-RICH ANTIGEN HOMOLOG-RELATED"/>
    <property type="match status" value="1"/>
</dbReference>
<evidence type="ECO:0000256" key="3">
    <source>
        <dbReference type="ARBA" id="ARBA00022692"/>
    </source>
</evidence>
<feature type="transmembrane region" description="Helical" evidence="6">
    <location>
        <begin position="82"/>
        <end position="109"/>
    </location>
</feature>
<dbReference type="EMBL" id="JACGBB010000032">
    <property type="protein sequence ID" value="MBZ7988102.1"/>
    <property type="molecule type" value="Genomic_DNA"/>
</dbReference>
<evidence type="ECO:0000313" key="9">
    <source>
        <dbReference type="Proteomes" id="UP000786183"/>
    </source>
</evidence>
<evidence type="ECO:0000256" key="6">
    <source>
        <dbReference type="SAM" id="Phobius"/>
    </source>
</evidence>
<evidence type="ECO:0000256" key="1">
    <source>
        <dbReference type="ARBA" id="ARBA00004651"/>
    </source>
</evidence>
<gene>
    <name evidence="8" type="ORF">AVCANL283_08360</name>
</gene>
<evidence type="ECO:0000313" key="8">
    <source>
        <dbReference type="EMBL" id="MBZ7988102.1"/>
    </source>
</evidence>
<evidence type="ECO:0000256" key="4">
    <source>
        <dbReference type="ARBA" id="ARBA00022989"/>
    </source>
</evidence>
<comment type="subcellular location">
    <subcellularLocation>
        <location evidence="1">Cell membrane</location>
        <topology evidence="1">Multi-pass membrane protein</topology>
    </subcellularLocation>
</comment>
<organism evidence="8 9">
    <name type="scientific">Campylobacter canadensis</name>
    <dbReference type="NCBI Taxonomy" id="449520"/>
    <lineage>
        <taxon>Bacteria</taxon>
        <taxon>Pseudomonadati</taxon>
        <taxon>Campylobacterota</taxon>
        <taxon>Epsilonproteobacteria</taxon>
        <taxon>Campylobacterales</taxon>
        <taxon>Campylobacteraceae</taxon>
        <taxon>Campylobacter</taxon>
    </lineage>
</organism>
<sequence>MANKYELILEKLEKEEKSLASFEKRITAYIIDLFIIWFACAIFLPFVIDKDTLIRLRELIYEYETIDPDNLYTTITSSFVKFIVFLFIFQTVYYFICFYYCSATIGMYILKIKTIDNESLDSPNIISSFLKALIITMMSWILQGILFLFALANPLRMTFADMFSNTLVVNN</sequence>
<keyword evidence="5 6" id="KW-0472">Membrane</keyword>
<feature type="domain" description="RDD" evidence="7">
    <location>
        <begin position="20"/>
        <end position="165"/>
    </location>
</feature>
<evidence type="ECO:0000259" key="7">
    <source>
        <dbReference type="Pfam" id="PF06271"/>
    </source>
</evidence>
<evidence type="ECO:0000256" key="2">
    <source>
        <dbReference type="ARBA" id="ARBA00022475"/>
    </source>
</evidence>
<evidence type="ECO:0000256" key="5">
    <source>
        <dbReference type="ARBA" id="ARBA00023136"/>
    </source>
</evidence>
<feature type="transmembrane region" description="Helical" evidence="6">
    <location>
        <begin position="129"/>
        <end position="152"/>
    </location>
</feature>
<dbReference type="InterPro" id="IPR010432">
    <property type="entry name" value="RDD"/>
</dbReference>
<dbReference type="Pfam" id="PF06271">
    <property type="entry name" value="RDD"/>
    <property type="match status" value="1"/>
</dbReference>
<protein>
    <submittedName>
        <fullName evidence="8">RDD family protein</fullName>
    </submittedName>
</protein>
<keyword evidence="9" id="KW-1185">Reference proteome</keyword>
<keyword evidence="2" id="KW-1003">Cell membrane</keyword>
<feature type="transmembrane region" description="Helical" evidence="6">
    <location>
        <begin position="26"/>
        <end position="48"/>
    </location>
</feature>